<gene>
    <name evidence="7" type="ORF">AVEN_213676_1</name>
</gene>
<comment type="subcellular location">
    <subcellularLocation>
        <location evidence="1">Cell membrane</location>
        <topology evidence="1">Multi-pass membrane protein</topology>
    </subcellularLocation>
</comment>
<keyword evidence="2" id="KW-1003">Cell membrane</keyword>
<dbReference type="GO" id="GO:0050909">
    <property type="term" value="P:sensory perception of taste"/>
    <property type="evidence" value="ECO:0007669"/>
    <property type="project" value="InterPro"/>
</dbReference>
<dbReference type="Pfam" id="PF08395">
    <property type="entry name" value="7tm_7"/>
    <property type="match status" value="1"/>
</dbReference>
<keyword evidence="8" id="KW-1185">Reference proteome</keyword>
<keyword evidence="5 6" id="KW-0472">Membrane</keyword>
<feature type="transmembrane region" description="Helical" evidence="6">
    <location>
        <begin position="332"/>
        <end position="351"/>
    </location>
</feature>
<dbReference type="AlphaFoldDB" id="A0A4Y2CXE2"/>
<feature type="transmembrane region" description="Helical" evidence="6">
    <location>
        <begin position="45"/>
        <end position="67"/>
    </location>
</feature>
<sequence>MREASFSLKPFQQMETKMQSEVSKEITKSLPKPIKYLLETFGLELASPIISNMDLVIYLIAIDILYCRRKKIQRHIKNLLQIPAEVLVRQQRYKFTNVCVMMAIGGVFAVIYSALSIVVIIKKKIQATESTDDTINTAKFVLNILQLLLYAIHTYIGIPMQACLFAFLCLLVNERLYAINMDLQDIVQKKVIKVILIRQLRAIFCDLQETSSEIDAVFREINFIWLIKIIIRCCMSFYDILTMNWYKFLVSEQIIVLLDVMFDIAHLAVLCIMAGKIKDSKIRVLESITYMGKECVTVMSDLGYEIQFFVSVVGHSKMAMTAANIFPLNKNLAVTLLGVIGSYSVVIYQISN</sequence>
<comment type="caution">
    <text evidence="7">The sequence shown here is derived from an EMBL/GenBank/DDBJ whole genome shotgun (WGS) entry which is preliminary data.</text>
</comment>
<name>A0A4Y2CXE2_ARAVE</name>
<evidence type="ECO:0000313" key="7">
    <source>
        <dbReference type="EMBL" id="GBM08388.1"/>
    </source>
</evidence>
<feature type="transmembrane region" description="Helical" evidence="6">
    <location>
        <begin position="147"/>
        <end position="172"/>
    </location>
</feature>
<proteinExistence type="predicted"/>
<evidence type="ECO:0000256" key="6">
    <source>
        <dbReference type="SAM" id="Phobius"/>
    </source>
</evidence>
<evidence type="ECO:0000256" key="5">
    <source>
        <dbReference type="ARBA" id="ARBA00023136"/>
    </source>
</evidence>
<evidence type="ECO:0000256" key="2">
    <source>
        <dbReference type="ARBA" id="ARBA00022475"/>
    </source>
</evidence>
<keyword evidence="4 6" id="KW-1133">Transmembrane helix</keyword>
<evidence type="ECO:0000256" key="1">
    <source>
        <dbReference type="ARBA" id="ARBA00004651"/>
    </source>
</evidence>
<dbReference type="EMBL" id="BGPR01087747">
    <property type="protein sequence ID" value="GBM08388.1"/>
    <property type="molecule type" value="Genomic_DNA"/>
</dbReference>
<evidence type="ECO:0008006" key="9">
    <source>
        <dbReference type="Google" id="ProtNLM"/>
    </source>
</evidence>
<evidence type="ECO:0000256" key="3">
    <source>
        <dbReference type="ARBA" id="ARBA00022692"/>
    </source>
</evidence>
<evidence type="ECO:0000256" key="4">
    <source>
        <dbReference type="ARBA" id="ARBA00022989"/>
    </source>
</evidence>
<evidence type="ECO:0000313" key="8">
    <source>
        <dbReference type="Proteomes" id="UP000499080"/>
    </source>
</evidence>
<organism evidence="7 8">
    <name type="scientific">Araneus ventricosus</name>
    <name type="common">Orbweaver spider</name>
    <name type="synonym">Epeira ventricosa</name>
    <dbReference type="NCBI Taxonomy" id="182803"/>
    <lineage>
        <taxon>Eukaryota</taxon>
        <taxon>Metazoa</taxon>
        <taxon>Ecdysozoa</taxon>
        <taxon>Arthropoda</taxon>
        <taxon>Chelicerata</taxon>
        <taxon>Arachnida</taxon>
        <taxon>Araneae</taxon>
        <taxon>Araneomorphae</taxon>
        <taxon>Entelegynae</taxon>
        <taxon>Araneoidea</taxon>
        <taxon>Araneidae</taxon>
        <taxon>Araneus</taxon>
    </lineage>
</organism>
<dbReference type="Proteomes" id="UP000499080">
    <property type="component" value="Unassembled WGS sequence"/>
</dbReference>
<reference evidence="7 8" key="1">
    <citation type="journal article" date="2019" name="Sci. Rep.">
        <title>Orb-weaving spider Araneus ventricosus genome elucidates the spidroin gene catalogue.</title>
        <authorList>
            <person name="Kono N."/>
            <person name="Nakamura H."/>
            <person name="Ohtoshi R."/>
            <person name="Moran D.A.P."/>
            <person name="Shinohara A."/>
            <person name="Yoshida Y."/>
            <person name="Fujiwara M."/>
            <person name="Mori M."/>
            <person name="Tomita M."/>
            <person name="Arakawa K."/>
        </authorList>
    </citation>
    <scope>NUCLEOTIDE SEQUENCE [LARGE SCALE GENOMIC DNA]</scope>
</reference>
<dbReference type="GO" id="GO:0005886">
    <property type="term" value="C:plasma membrane"/>
    <property type="evidence" value="ECO:0007669"/>
    <property type="project" value="UniProtKB-SubCell"/>
</dbReference>
<feature type="transmembrane region" description="Helical" evidence="6">
    <location>
        <begin position="98"/>
        <end position="121"/>
    </location>
</feature>
<feature type="transmembrane region" description="Helical" evidence="6">
    <location>
        <begin position="229"/>
        <end position="248"/>
    </location>
</feature>
<feature type="transmembrane region" description="Helical" evidence="6">
    <location>
        <begin position="254"/>
        <end position="275"/>
    </location>
</feature>
<dbReference type="InterPro" id="IPR013604">
    <property type="entry name" value="7TM_chemorcpt"/>
</dbReference>
<keyword evidence="3 6" id="KW-0812">Transmembrane</keyword>
<accession>A0A4Y2CXE2</accession>
<protein>
    <recommendedName>
        <fullName evidence="9">Gustatory receptor</fullName>
    </recommendedName>
</protein>
<dbReference type="OrthoDB" id="6431462at2759"/>